<dbReference type="Gramene" id="ERN04470">
    <property type="protein sequence ID" value="ERN04470"/>
    <property type="gene ID" value="AMTR_s02833p00007780"/>
</dbReference>
<organism evidence="2 3">
    <name type="scientific">Amborella trichopoda</name>
    <dbReference type="NCBI Taxonomy" id="13333"/>
    <lineage>
        <taxon>Eukaryota</taxon>
        <taxon>Viridiplantae</taxon>
        <taxon>Streptophyta</taxon>
        <taxon>Embryophyta</taxon>
        <taxon>Tracheophyta</taxon>
        <taxon>Spermatophyta</taxon>
        <taxon>Magnoliopsida</taxon>
        <taxon>Amborellales</taxon>
        <taxon>Amborellaceae</taxon>
        <taxon>Amborella</taxon>
    </lineage>
</organism>
<accession>U5CLH1</accession>
<sequence length="115" mass="13779">MLRRWRPQKSRPRHWDITWRRRMPEPRSSIPLNDRLWMLFGKRNALVTKGRKREGNSSSKEGNILDSPPDFHRNVTVTKGRKREEDSWNASKEGNTLYSPPFRVYCNSKRELSVR</sequence>
<feature type="compositionally biased region" description="Polar residues" evidence="1">
    <location>
        <begin position="88"/>
        <end position="98"/>
    </location>
</feature>
<dbReference type="Proteomes" id="UP000017836">
    <property type="component" value="Unassembled WGS sequence"/>
</dbReference>
<dbReference type="EMBL" id="KI394228">
    <property type="protein sequence ID" value="ERN04470.1"/>
    <property type="molecule type" value="Genomic_DNA"/>
</dbReference>
<evidence type="ECO:0000313" key="2">
    <source>
        <dbReference type="EMBL" id="ERN04470.1"/>
    </source>
</evidence>
<keyword evidence="3" id="KW-1185">Reference proteome</keyword>
<gene>
    <name evidence="2" type="ORF">AMTR_s02833p00007780</name>
</gene>
<feature type="region of interest" description="Disordered" evidence="1">
    <location>
        <begin position="48"/>
        <end position="99"/>
    </location>
</feature>
<evidence type="ECO:0000256" key="1">
    <source>
        <dbReference type="SAM" id="MobiDB-lite"/>
    </source>
</evidence>
<proteinExistence type="predicted"/>
<dbReference type="AlphaFoldDB" id="U5CLH1"/>
<dbReference type="HOGENOM" id="CLU_2112196_0_0_1"/>
<name>U5CLH1_AMBTC</name>
<evidence type="ECO:0000313" key="3">
    <source>
        <dbReference type="Proteomes" id="UP000017836"/>
    </source>
</evidence>
<reference evidence="3" key="1">
    <citation type="journal article" date="2013" name="Science">
        <title>The Amborella genome and the evolution of flowering plants.</title>
        <authorList>
            <consortium name="Amborella Genome Project"/>
        </authorList>
    </citation>
    <scope>NUCLEOTIDE SEQUENCE [LARGE SCALE GENOMIC DNA]</scope>
</reference>
<protein>
    <submittedName>
        <fullName evidence="2">Uncharacterized protein</fullName>
    </submittedName>
</protein>